<reference evidence="5 6" key="1">
    <citation type="submission" date="2018-05" db="EMBL/GenBank/DDBJ databases">
        <title>Leucothrix arctica sp. nov., isolated from Arctic seawater.</title>
        <authorList>
            <person name="Choi A."/>
            <person name="Baek K."/>
        </authorList>
    </citation>
    <scope>NUCLEOTIDE SEQUENCE [LARGE SCALE GENOMIC DNA]</scope>
    <source>
        <strain evidence="5 6">JCM 18388</strain>
    </source>
</reference>
<name>A0A317CFR7_9GAMM</name>
<dbReference type="PROSITE" id="PS00356">
    <property type="entry name" value="HTH_LACI_1"/>
    <property type="match status" value="1"/>
</dbReference>
<dbReference type="Gene3D" id="3.40.50.2300">
    <property type="match status" value="2"/>
</dbReference>
<dbReference type="EMBL" id="QGKM01000024">
    <property type="protein sequence ID" value="PWQ97444.1"/>
    <property type="molecule type" value="Genomic_DNA"/>
</dbReference>
<dbReference type="Proteomes" id="UP000245539">
    <property type="component" value="Unassembled WGS sequence"/>
</dbReference>
<proteinExistence type="predicted"/>
<dbReference type="SMART" id="SM00354">
    <property type="entry name" value="HTH_LACI"/>
    <property type="match status" value="1"/>
</dbReference>
<evidence type="ECO:0000259" key="4">
    <source>
        <dbReference type="PROSITE" id="PS50932"/>
    </source>
</evidence>
<dbReference type="InterPro" id="IPR025997">
    <property type="entry name" value="SBP_2_dom"/>
</dbReference>
<dbReference type="AlphaFoldDB" id="A0A317CFR7"/>
<dbReference type="SUPFAM" id="SSF53822">
    <property type="entry name" value="Periplasmic binding protein-like I"/>
    <property type="match status" value="1"/>
</dbReference>
<dbReference type="CDD" id="cd06307">
    <property type="entry name" value="PBP1_sugar_binding"/>
    <property type="match status" value="1"/>
</dbReference>
<dbReference type="Pfam" id="PF00356">
    <property type="entry name" value="LacI"/>
    <property type="match status" value="1"/>
</dbReference>
<dbReference type="Pfam" id="PF13407">
    <property type="entry name" value="Peripla_BP_4"/>
    <property type="match status" value="1"/>
</dbReference>
<dbReference type="OrthoDB" id="5756154at2"/>
<evidence type="ECO:0000256" key="2">
    <source>
        <dbReference type="ARBA" id="ARBA00023125"/>
    </source>
</evidence>
<evidence type="ECO:0000313" key="5">
    <source>
        <dbReference type="EMBL" id="PWQ97444.1"/>
    </source>
</evidence>
<evidence type="ECO:0000256" key="1">
    <source>
        <dbReference type="ARBA" id="ARBA00023015"/>
    </source>
</evidence>
<protein>
    <submittedName>
        <fullName evidence="5">LacI family transcriptional regulator</fullName>
    </submittedName>
</protein>
<evidence type="ECO:0000313" key="6">
    <source>
        <dbReference type="Proteomes" id="UP000245539"/>
    </source>
</evidence>
<gene>
    <name evidence="5" type="ORF">DKW60_10345</name>
</gene>
<dbReference type="PANTHER" id="PTHR30146:SF152">
    <property type="entry name" value="TRANSCRIPTIONAL REGULATORY PROTEIN"/>
    <property type="match status" value="1"/>
</dbReference>
<keyword evidence="3" id="KW-0804">Transcription</keyword>
<dbReference type="PANTHER" id="PTHR30146">
    <property type="entry name" value="LACI-RELATED TRANSCRIPTIONAL REPRESSOR"/>
    <property type="match status" value="1"/>
</dbReference>
<comment type="caution">
    <text evidence="5">The sequence shown here is derived from an EMBL/GenBank/DDBJ whole genome shotgun (WGS) entry which is preliminary data.</text>
</comment>
<evidence type="ECO:0000256" key="3">
    <source>
        <dbReference type="ARBA" id="ARBA00023163"/>
    </source>
</evidence>
<feature type="domain" description="HTH lacI-type" evidence="4">
    <location>
        <begin position="4"/>
        <end position="58"/>
    </location>
</feature>
<dbReference type="SUPFAM" id="SSF47413">
    <property type="entry name" value="lambda repressor-like DNA-binding domains"/>
    <property type="match status" value="1"/>
</dbReference>
<keyword evidence="6" id="KW-1185">Reference proteome</keyword>
<dbReference type="RefSeq" id="WP_109837584.1">
    <property type="nucleotide sequence ID" value="NZ_QGKM01000024.1"/>
</dbReference>
<dbReference type="CDD" id="cd01392">
    <property type="entry name" value="HTH_LacI"/>
    <property type="match status" value="1"/>
</dbReference>
<dbReference type="GO" id="GO:0055085">
    <property type="term" value="P:transmembrane transport"/>
    <property type="evidence" value="ECO:0007669"/>
    <property type="project" value="UniProtKB-ARBA"/>
</dbReference>
<dbReference type="InterPro" id="IPR028082">
    <property type="entry name" value="Peripla_BP_I"/>
</dbReference>
<dbReference type="PROSITE" id="PS50932">
    <property type="entry name" value="HTH_LACI_2"/>
    <property type="match status" value="1"/>
</dbReference>
<dbReference type="InterPro" id="IPR000843">
    <property type="entry name" value="HTH_LacI"/>
</dbReference>
<dbReference type="Gene3D" id="1.10.260.40">
    <property type="entry name" value="lambda repressor-like DNA-binding domains"/>
    <property type="match status" value="1"/>
</dbReference>
<dbReference type="InterPro" id="IPR010982">
    <property type="entry name" value="Lambda_DNA-bd_dom_sf"/>
</dbReference>
<keyword evidence="1" id="KW-0805">Transcription regulation</keyword>
<accession>A0A317CFR7</accession>
<dbReference type="GO" id="GO:0003700">
    <property type="term" value="F:DNA-binding transcription factor activity"/>
    <property type="evidence" value="ECO:0007669"/>
    <property type="project" value="TreeGrafter"/>
</dbReference>
<keyword evidence="2" id="KW-0238">DNA-binding</keyword>
<sequence length="343" mass="37692">MKRVTVHDVAAEAKVSLATVDRVLNARPGVKAATIERVHAAVEKIGFTRDQHAANLAKRREYRICFLLPSGDSAFMQELRAEVESSVSVERQQRTFIKVRDILPFNGVSLVDALDAISAEEFTGVVFIATDAPQVKQAIKRLADRGVIPITLISDIPSSARAHFVGIDNTAAGRTAGSLLGRFVYPAGGKVAVIVGSMLLRDHVDRRLGFEQVIRTEFPGITLVPSMESNDDNTVAEKIVDELLVEHPDLLGIYNIGAAKQGLLASLKRHKRDGQVRVVAHDLTDDSKEALRGGAFDAIIHQDPPHQVRSAIRLVRAYADGRSFLESQERIRIDIFLRDNMPD</sequence>
<dbReference type="GO" id="GO:0000976">
    <property type="term" value="F:transcription cis-regulatory region binding"/>
    <property type="evidence" value="ECO:0007669"/>
    <property type="project" value="TreeGrafter"/>
</dbReference>
<organism evidence="5 6">
    <name type="scientific">Leucothrix pacifica</name>
    <dbReference type="NCBI Taxonomy" id="1247513"/>
    <lineage>
        <taxon>Bacteria</taxon>
        <taxon>Pseudomonadati</taxon>
        <taxon>Pseudomonadota</taxon>
        <taxon>Gammaproteobacteria</taxon>
        <taxon>Thiotrichales</taxon>
        <taxon>Thiotrichaceae</taxon>
        <taxon>Leucothrix</taxon>
    </lineage>
</organism>